<evidence type="ECO:0000256" key="4">
    <source>
        <dbReference type="ARBA" id="ARBA00022989"/>
    </source>
</evidence>
<dbReference type="PROSITE" id="PS00237">
    <property type="entry name" value="G_PROTEIN_RECEP_F1_1"/>
    <property type="match status" value="1"/>
</dbReference>
<comment type="caution">
    <text evidence="13">The sequence shown here is derived from an EMBL/GenBank/DDBJ whole genome shotgun (WGS) entry which is preliminary data.</text>
</comment>
<feature type="region of interest" description="Disordered" evidence="10">
    <location>
        <begin position="324"/>
        <end position="352"/>
    </location>
</feature>
<keyword evidence="6 11" id="KW-0472">Membrane</keyword>
<evidence type="ECO:0000256" key="1">
    <source>
        <dbReference type="ARBA" id="ARBA00004651"/>
    </source>
</evidence>
<evidence type="ECO:0000256" key="3">
    <source>
        <dbReference type="ARBA" id="ARBA00022692"/>
    </source>
</evidence>
<comment type="subcellular location">
    <subcellularLocation>
        <location evidence="1">Cell membrane</location>
        <topology evidence="1">Multi-pass membrane protein</topology>
    </subcellularLocation>
</comment>
<protein>
    <recommendedName>
        <fullName evidence="12">G-protein coupled receptors family 1 profile domain-containing protein</fullName>
    </recommendedName>
</protein>
<keyword evidence="8 9" id="KW-0807">Transducer</keyword>
<evidence type="ECO:0000256" key="8">
    <source>
        <dbReference type="ARBA" id="ARBA00023224"/>
    </source>
</evidence>
<dbReference type="PROSITE" id="PS50262">
    <property type="entry name" value="G_PROTEIN_RECEP_F1_2"/>
    <property type="match status" value="1"/>
</dbReference>
<proteinExistence type="inferred from homology"/>
<dbReference type="EMBL" id="JAEAOA010001782">
    <property type="protein sequence ID" value="KAK3609835.1"/>
    <property type="molecule type" value="Genomic_DNA"/>
</dbReference>
<name>A0AAE0TH81_9BIVA</name>
<dbReference type="PANTHER" id="PTHR24228">
    <property type="entry name" value="B2 BRADYKININ RECEPTOR/ANGIOTENSIN II RECEPTOR"/>
    <property type="match status" value="1"/>
</dbReference>
<feature type="transmembrane region" description="Helical" evidence="11">
    <location>
        <begin position="68"/>
        <end position="89"/>
    </location>
</feature>
<feature type="compositionally biased region" description="Polar residues" evidence="10">
    <location>
        <begin position="328"/>
        <end position="352"/>
    </location>
</feature>
<dbReference type="SUPFAM" id="SSF81321">
    <property type="entry name" value="Family A G protein-coupled receptor-like"/>
    <property type="match status" value="1"/>
</dbReference>
<dbReference type="GO" id="GO:0005886">
    <property type="term" value="C:plasma membrane"/>
    <property type="evidence" value="ECO:0007669"/>
    <property type="project" value="UniProtKB-SubCell"/>
</dbReference>
<dbReference type="PANTHER" id="PTHR24228:SF75">
    <property type="entry name" value="G-PROTEIN COUPLED RECEPTORS FAMILY 1 PROFILE DOMAIN-CONTAINING PROTEIN"/>
    <property type="match status" value="1"/>
</dbReference>
<evidence type="ECO:0000256" key="10">
    <source>
        <dbReference type="SAM" id="MobiDB-lite"/>
    </source>
</evidence>
<feature type="domain" description="G-protein coupled receptors family 1 profile" evidence="12">
    <location>
        <begin position="48"/>
        <end position="298"/>
    </location>
</feature>
<dbReference type="Pfam" id="PF00001">
    <property type="entry name" value="7tm_1"/>
    <property type="match status" value="1"/>
</dbReference>
<keyword evidence="3 9" id="KW-0812">Transmembrane</keyword>
<feature type="transmembrane region" description="Helical" evidence="11">
    <location>
        <begin position="281"/>
        <end position="299"/>
    </location>
</feature>
<keyword evidence="2" id="KW-1003">Cell membrane</keyword>
<organism evidence="13 14">
    <name type="scientific">Potamilus streckersoni</name>
    <dbReference type="NCBI Taxonomy" id="2493646"/>
    <lineage>
        <taxon>Eukaryota</taxon>
        <taxon>Metazoa</taxon>
        <taxon>Spiralia</taxon>
        <taxon>Lophotrochozoa</taxon>
        <taxon>Mollusca</taxon>
        <taxon>Bivalvia</taxon>
        <taxon>Autobranchia</taxon>
        <taxon>Heteroconchia</taxon>
        <taxon>Palaeoheterodonta</taxon>
        <taxon>Unionida</taxon>
        <taxon>Unionoidea</taxon>
        <taxon>Unionidae</taxon>
        <taxon>Ambleminae</taxon>
        <taxon>Lampsilini</taxon>
        <taxon>Potamilus</taxon>
    </lineage>
</organism>
<keyword evidence="14" id="KW-1185">Reference proteome</keyword>
<feature type="transmembrane region" description="Helical" evidence="11">
    <location>
        <begin position="150"/>
        <end position="170"/>
    </location>
</feature>
<dbReference type="AlphaFoldDB" id="A0AAE0TH81"/>
<evidence type="ECO:0000256" key="6">
    <source>
        <dbReference type="ARBA" id="ARBA00023136"/>
    </source>
</evidence>
<feature type="transmembrane region" description="Helical" evidence="11">
    <location>
        <begin position="30"/>
        <end position="56"/>
    </location>
</feature>
<reference evidence="13" key="3">
    <citation type="submission" date="2023-05" db="EMBL/GenBank/DDBJ databases">
        <authorList>
            <person name="Smith C.H."/>
        </authorList>
    </citation>
    <scope>NUCLEOTIDE SEQUENCE</scope>
    <source>
        <strain evidence="13">CHS0354</strain>
        <tissue evidence="13">Mantle</tissue>
    </source>
</reference>
<feature type="transmembrane region" description="Helical" evidence="11">
    <location>
        <begin position="249"/>
        <end position="269"/>
    </location>
</feature>
<reference evidence="13" key="1">
    <citation type="journal article" date="2021" name="Genome Biol. Evol.">
        <title>A High-Quality Reference Genome for a Parasitic Bivalve with Doubly Uniparental Inheritance (Bivalvia: Unionida).</title>
        <authorList>
            <person name="Smith C.H."/>
        </authorList>
    </citation>
    <scope>NUCLEOTIDE SEQUENCE</scope>
    <source>
        <strain evidence="13">CHS0354</strain>
    </source>
</reference>
<accession>A0AAE0TH81</accession>
<dbReference type="PRINTS" id="PR00237">
    <property type="entry name" value="GPCRRHODOPSN"/>
</dbReference>
<evidence type="ECO:0000313" key="13">
    <source>
        <dbReference type="EMBL" id="KAK3609835.1"/>
    </source>
</evidence>
<dbReference type="InterPro" id="IPR000276">
    <property type="entry name" value="GPCR_Rhodpsn"/>
</dbReference>
<feature type="transmembrane region" description="Helical" evidence="11">
    <location>
        <begin position="109"/>
        <end position="129"/>
    </location>
</feature>
<feature type="transmembrane region" description="Helical" evidence="11">
    <location>
        <begin position="196"/>
        <end position="221"/>
    </location>
</feature>
<evidence type="ECO:0000256" key="2">
    <source>
        <dbReference type="ARBA" id="ARBA00022475"/>
    </source>
</evidence>
<dbReference type="Gene3D" id="1.20.1070.10">
    <property type="entry name" value="Rhodopsin 7-helix transmembrane proteins"/>
    <property type="match status" value="1"/>
</dbReference>
<sequence length="352" mass="39622">MADNSTTPFTSFDDDDLFGRYEFLQKNPHIAIPCIIMVSIASLAGTFGNILILTAVATHKKVRNIESVFIVNLAMSDLYVTAIADPLSIVAKLEGEKFFNSVPGLCKTIGSLCTISCIGSLMSIGSLSFNRYIRICHQNLYSKLFTKRSCICLCVGFYIFGVFLVLLNLAKIGDHQFDRKAILCIWDRMATHNFTIVFSVVLVWIPMILIGVFYSLIYFYVARHKSNTMLSTNNNSLQKSVKVQVAKTFFIIYAIFSVCWIPYALAIAADHNNSFSHEAHTYIAMWAHLHPSINWIVYYTTHRNFRKAFNDILCRCRNPKWKRGEPGTASNSESNNATAGTSSQPETSHINE</sequence>
<keyword evidence="4 11" id="KW-1133">Transmembrane helix</keyword>
<comment type="similarity">
    <text evidence="9">Belongs to the G-protein coupled receptor 1 family.</text>
</comment>
<dbReference type="Proteomes" id="UP001195483">
    <property type="component" value="Unassembled WGS sequence"/>
</dbReference>
<evidence type="ECO:0000313" key="14">
    <source>
        <dbReference type="Proteomes" id="UP001195483"/>
    </source>
</evidence>
<gene>
    <name evidence="13" type="ORF">CHS0354_029875</name>
</gene>
<dbReference type="GO" id="GO:0004930">
    <property type="term" value="F:G protein-coupled receptor activity"/>
    <property type="evidence" value="ECO:0007669"/>
    <property type="project" value="UniProtKB-KW"/>
</dbReference>
<evidence type="ECO:0000256" key="11">
    <source>
        <dbReference type="SAM" id="Phobius"/>
    </source>
</evidence>
<evidence type="ECO:0000256" key="5">
    <source>
        <dbReference type="ARBA" id="ARBA00023040"/>
    </source>
</evidence>
<keyword evidence="7 9" id="KW-0675">Receptor</keyword>
<dbReference type="InterPro" id="IPR017452">
    <property type="entry name" value="GPCR_Rhodpsn_7TM"/>
</dbReference>
<dbReference type="CDD" id="cd00637">
    <property type="entry name" value="7tm_classA_rhodopsin-like"/>
    <property type="match status" value="1"/>
</dbReference>
<evidence type="ECO:0000256" key="7">
    <source>
        <dbReference type="ARBA" id="ARBA00023170"/>
    </source>
</evidence>
<reference evidence="13" key="2">
    <citation type="journal article" date="2021" name="Genome Biol. Evol.">
        <title>Developing a high-quality reference genome for a parasitic bivalve with doubly uniparental inheritance (Bivalvia: Unionida).</title>
        <authorList>
            <person name="Smith C.H."/>
        </authorList>
    </citation>
    <scope>NUCLEOTIDE SEQUENCE</scope>
    <source>
        <strain evidence="13">CHS0354</strain>
        <tissue evidence="13">Mantle</tissue>
    </source>
</reference>
<evidence type="ECO:0000259" key="12">
    <source>
        <dbReference type="PROSITE" id="PS50262"/>
    </source>
</evidence>
<keyword evidence="5 9" id="KW-0297">G-protein coupled receptor</keyword>
<evidence type="ECO:0000256" key="9">
    <source>
        <dbReference type="RuleBase" id="RU000688"/>
    </source>
</evidence>